<dbReference type="InterPro" id="IPR000938">
    <property type="entry name" value="CAP-Gly_domain"/>
</dbReference>
<name>A0AA88SQC8_CHASR</name>
<dbReference type="Pfam" id="PF12423">
    <property type="entry name" value="KIF1B"/>
    <property type="match status" value="1"/>
</dbReference>
<keyword evidence="7 11" id="KW-0175">Coiled coil</keyword>
<dbReference type="PROSITE" id="PS00845">
    <property type="entry name" value="CAP_GLY_1"/>
    <property type="match status" value="1"/>
</dbReference>
<feature type="compositionally biased region" description="Basic and acidic residues" evidence="12">
    <location>
        <begin position="1975"/>
        <end position="1986"/>
    </location>
</feature>
<dbReference type="Gene3D" id="2.60.200.20">
    <property type="match status" value="1"/>
</dbReference>
<dbReference type="InterPro" id="IPR027417">
    <property type="entry name" value="P-loop_NTPase"/>
</dbReference>
<dbReference type="SMART" id="SM01052">
    <property type="entry name" value="CAP_GLY"/>
    <property type="match status" value="1"/>
</dbReference>
<evidence type="ECO:0000256" key="10">
    <source>
        <dbReference type="PROSITE-ProRule" id="PRU00283"/>
    </source>
</evidence>
<evidence type="ECO:0000256" key="1">
    <source>
        <dbReference type="ARBA" id="ARBA00004245"/>
    </source>
</evidence>
<dbReference type="InterPro" id="IPR019821">
    <property type="entry name" value="Kinesin_motor_CS"/>
</dbReference>
<evidence type="ECO:0000256" key="9">
    <source>
        <dbReference type="ARBA" id="ARBA00023212"/>
    </source>
</evidence>
<keyword evidence="3" id="KW-0597">Phosphoprotein</keyword>
<feature type="compositionally biased region" description="Polar residues" evidence="12">
    <location>
        <begin position="1881"/>
        <end position="1898"/>
    </location>
</feature>
<dbReference type="Pfam" id="PF00498">
    <property type="entry name" value="FHA"/>
    <property type="match status" value="1"/>
</dbReference>
<dbReference type="SUPFAM" id="SSF74924">
    <property type="entry name" value="Cap-Gly domain"/>
    <property type="match status" value="1"/>
</dbReference>
<evidence type="ECO:0000256" key="2">
    <source>
        <dbReference type="ARBA" id="ARBA00022490"/>
    </source>
</evidence>
<dbReference type="EMBL" id="JAUPFM010000008">
    <property type="protein sequence ID" value="KAK2844482.1"/>
    <property type="molecule type" value="Genomic_DNA"/>
</dbReference>
<organism evidence="15 16">
    <name type="scientific">Channa striata</name>
    <name type="common">Snakehead murrel</name>
    <name type="synonym">Ophicephalus striatus</name>
    <dbReference type="NCBI Taxonomy" id="64152"/>
    <lineage>
        <taxon>Eukaryota</taxon>
        <taxon>Metazoa</taxon>
        <taxon>Chordata</taxon>
        <taxon>Craniata</taxon>
        <taxon>Vertebrata</taxon>
        <taxon>Euteleostomi</taxon>
        <taxon>Actinopterygii</taxon>
        <taxon>Neopterygii</taxon>
        <taxon>Teleostei</taxon>
        <taxon>Neoteleostei</taxon>
        <taxon>Acanthomorphata</taxon>
        <taxon>Anabantaria</taxon>
        <taxon>Anabantiformes</taxon>
        <taxon>Channoidei</taxon>
        <taxon>Channidae</taxon>
        <taxon>Channa</taxon>
    </lineage>
</organism>
<feature type="compositionally biased region" description="Low complexity" evidence="12">
    <location>
        <begin position="1838"/>
        <end position="1854"/>
    </location>
</feature>
<evidence type="ECO:0000259" key="13">
    <source>
        <dbReference type="PROSITE" id="PS50067"/>
    </source>
</evidence>
<evidence type="ECO:0000259" key="14">
    <source>
        <dbReference type="PROSITE" id="PS50245"/>
    </source>
</evidence>
<keyword evidence="2" id="KW-0963">Cytoplasm</keyword>
<feature type="region of interest" description="Disordered" evidence="12">
    <location>
        <begin position="1505"/>
        <end position="1539"/>
    </location>
</feature>
<dbReference type="PROSITE" id="PS50245">
    <property type="entry name" value="CAP_GLY_2"/>
    <property type="match status" value="1"/>
</dbReference>
<evidence type="ECO:0000256" key="3">
    <source>
        <dbReference type="ARBA" id="ARBA00022553"/>
    </source>
</evidence>
<dbReference type="GO" id="GO:0005874">
    <property type="term" value="C:microtubule"/>
    <property type="evidence" value="ECO:0007669"/>
    <property type="project" value="UniProtKB-KW"/>
</dbReference>
<feature type="region of interest" description="Disordered" evidence="12">
    <location>
        <begin position="1966"/>
        <end position="1986"/>
    </location>
</feature>
<dbReference type="Pfam" id="PF12473">
    <property type="entry name" value="DUF3694"/>
    <property type="match status" value="1"/>
</dbReference>
<accession>A0AA88SQC8</accession>
<dbReference type="Pfam" id="PF01302">
    <property type="entry name" value="CAP_GLY"/>
    <property type="match status" value="1"/>
</dbReference>
<keyword evidence="4" id="KW-0493">Microtubule</keyword>
<evidence type="ECO:0000256" key="5">
    <source>
        <dbReference type="ARBA" id="ARBA00022741"/>
    </source>
</evidence>
<dbReference type="InterPro" id="IPR032405">
    <property type="entry name" value="Kinesin_assoc"/>
</dbReference>
<dbReference type="Gene3D" id="6.10.250.2520">
    <property type="match status" value="1"/>
</dbReference>
<feature type="region of interest" description="Disordered" evidence="12">
    <location>
        <begin position="558"/>
        <end position="577"/>
    </location>
</feature>
<evidence type="ECO:0000256" key="8">
    <source>
        <dbReference type="ARBA" id="ARBA00023175"/>
    </source>
</evidence>
<proteinExistence type="inferred from homology"/>
<dbReference type="Pfam" id="PF00225">
    <property type="entry name" value="Kinesin"/>
    <property type="match status" value="1"/>
</dbReference>
<dbReference type="PROSITE" id="PS50067">
    <property type="entry name" value="KINESIN_MOTOR_2"/>
    <property type="match status" value="1"/>
</dbReference>
<dbReference type="PROSITE" id="PS00411">
    <property type="entry name" value="KINESIN_MOTOR_1"/>
    <property type="match status" value="1"/>
</dbReference>
<dbReference type="GO" id="GO:0003777">
    <property type="term" value="F:microtubule motor activity"/>
    <property type="evidence" value="ECO:0007669"/>
    <property type="project" value="InterPro"/>
</dbReference>
<feature type="region of interest" description="Disordered" evidence="12">
    <location>
        <begin position="1814"/>
        <end position="1905"/>
    </location>
</feature>
<dbReference type="GO" id="GO:0008017">
    <property type="term" value="F:microtubule binding"/>
    <property type="evidence" value="ECO:0007669"/>
    <property type="project" value="InterPro"/>
</dbReference>
<evidence type="ECO:0000256" key="6">
    <source>
        <dbReference type="ARBA" id="ARBA00022840"/>
    </source>
</evidence>
<dbReference type="PANTHER" id="PTHR47117">
    <property type="entry name" value="STAR-RELATED LIPID TRANSFER PROTEIN 9"/>
    <property type="match status" value="1"/>
</dbReference>
<keyword evidence="6 10" id="KW-0067">ATP-binding</keyword>
<dbReference type="GO" id="GO:0005737">
    <property type="term" value="C:cytoplasm"/>
    <property type="evidence" value="ECO:0007669"/>
    <property type="project" value="UniProtKB-ARBA"/>
</dbReference>
<dbReference type="InterPro" id="IPR022164">
    <property type="entry name" value="Kinesin-like"/>
</dbReference>
<dbReference type="Pfam" id="PF16183">
    <property type="entry name" value="Kinesin_assoc"/>
    <property type="match status" value="1"/>
</dbReference>
<evidence type="ECO:0000256" key="11">
    <source>
        <dbReference type="SAM" id="Coils"/>
    </source>
</evidence>
<dbReference type="InterPro" id="IPR036961">
    <property type="entry name" value="Kinesin_motor_dom_sf"/>
</dbReference>
<dbReference type="SMART" id="SM00240">
    <property type="entry name" value="FHA"/>
    <property type="match status" value="1"/>
</dbReference>
<protein>
    <recommendedName>
        <fullName evidence="17">Kinesin-like protein KIF13A</fullName>
    </recommendedName>
</protein>
<dbReference type="GO" id="GO:0045184">
    <property type="term" value="P:establishment of protein localization"/>
    <property type="evidence" value="ECO:0007669"/>
    <property type="project" value="UniProtKB-ARBA"/>
</dbReference>
<dbReference type="InterPro" id="IPR022140">
    <property type="entry name" value="Kinesin-like_KIF1-typ"/>
</dbReference>
<comment type="caution">
    <text evidence="15">The sequence shown here is derived from an EMBL/GenBank/DDBJ whole genome shotgun (WGS) entry which is preliminary data.</text>
</comment>
<dbReference type="GO" id="GO:0007018">
    <property type="term" value="P:microtubule-based movement"/>
    <property type="evidence" value="ECO:0007669"/>
    <property type="project" value="InterPro"/>
</dbReference>
<evidence type="ECO:0008006" key="17">
    <source>
        <dbReference type="Google" id="ProtNLM"/>
    </source>
</evidence>
<evidence type="ECO:0000256" key="7">
    <source>
        <dbReference type="ARBA" id="ARBA00023054"/>
    </source>
</evidence>
<feature type="coiled-coil region" evidence="11">
    <location>
        <begin position="610"/>
        <end position="637"/>
    </location>
</feature>
<feature type="compositionally biased region" description="Polar residues" evidence="12">
    <location>
        <begin position="1639"/>
        <end position="1651"/>
    </location>
</feature>
<feature type="coiled-coil region" evidence="11">
    <location>
        <begin position="367"/>
        <end position="409"/>
    </location>
</feature>
<reference evidence="15" key="1">
    <citation type="submission" date="2023-07" db="EMBL/GenBank/DDBJ databases">
        <title>Chromosome-level Genome Assembly of Striped Snakehead (Channa striata).</title>
        <authorList>
            <person name="Liu H."/>
        </authorList>
    </citation>
    <scope>NUCLEOTIDE SEQUENCE</scope>
    <source>
        <strain evidence="15">Gz</strain>
        <tissue evidence="15">Muscle</tissue>
    </source>
</reference>
<dbReference type="Gene3D" id="3.40.850.10">
    <property type="entry name" value="Kinesin motor domain"/>
    <property type="match status" value="1"/>
</dbReference>
<dbReference type="SUPFAM" id="SSF52540">
    <property type="entry name" value="P-loop containing nucleoside triphosphate hydrolases"/>
    <property type="match status" value="1"/>
</dbReference>
<evidence type="ECO:0000313" key="16">
    <source>
        <dbReference type="Proteomes" id="UP001187415"/>
    </source>
</evidence>
<dbReference type="FunFam" id="2.30.30.190:FF:000015">
    <property type="entry name" value="Kinesin family member 13A"/>
    <property type="match status" value="1"/>
</dbReference>
<dbReference type="FunFam" id="3.40.850.10:FF:000010">
    <property type="entry name" value="Kinesin family member 13A"/>
    <property type="match status" value="1"/>
</dbReference>
<keyword evidence="5 10" id="KW-0547">Nucleotide-binding</keyword>
<sequence>MSDTKVKVAVRVRPMNRREIELNTKCVVDMEDNQTVLHPPPSNAKGESRKQPKVFAFDHCFWSMDESNVTKYAGQEVVFKCLGEGILENAFQGYNACIFAYGQTGSGKSFSMMGNGDQPGLIPRLCCSLFERVHREANEAHTFKVEVSYMEIYNEKVRDLLDPKGSRQSLKVREHKVLGPYVDGLSQLAVTSFEDIEVLMSEGNKSRTVAATNMNEESSRSHAVFSIIVTQTLYDLQSGNSGEKVSKMSLVDLAGSERVSKTGAAGERLKEGSNINKSLTTLGCVISALADQSAGKGKAKFVPYRDSVLTWLLKDNLGGNSKTAMIATVSPAADNYEETLSTLRYADRAKRIVNHAVVNEDPNARIIRELREEVEKLKVQLSQAESLKAPELKEKLQESEKLIQEMTVTWEEKLRKTEEIATERQKQLESMGISLETSGIKVCEDKSFLVNLNADPALNELLVYYLKEHSRVGADTSQDIQLFGIGIQPEHCILELCPDGDVTLMPIGNARTCVNGTMIDSLVHLWHGDRILWGNNHFFRINLPKRKRRDRLKELERASPRDSFVETDVETASEASSEQDYSYEFAQMEVIMKTLGNNDPMQNVVQVLEKQYLEEKRMALEEQRMMYERELETLRQQLSPEKTPQHHRSSSDRLMFPTHTPHSKLRLWTEERDELFRQSLSRLREQVVKANTLVREANFLAEEMNKLTDYQVTLQIPAANLSANRKRGAIVSEPAIQVRRKLKGTQVWTIEKLENKLVDMRDYYRDWKEGTEELHNKANNKHCDPFYEAQENHNLIGVANIFLECLFHDVKLQYAVPIISQQGEVAGRLHIELMRVSGAVPERMSGGDDSSENSSESSCYEVMDTNGEIVHMAKRLTCRVRIREATGLPLNLSNFVFCQYTFWEHSEPIVAPPMVSPDRPSPRSPDAQFTVQFNHCKDYVVHVTDEFLEFISDGALAIEVWGHRCAGNGRSRWELDALEAKTQTLRDRWSEVSRRIELWTSIQELNEQGEYSSVELHSGKDISTGGVFQLRQGHSRRLQVCVKPVQNSGTLPLLVEAVLSVSIGCVSVRSTKLQRPLDSYQREEEDDMDSYQEEDLNCVRERWSEALIKRREYLDEQIKKIINKHEKSEEDIEREARLVEQWVGLTEERNAVLVPAPGSGIPGAPADWTPPAGMEAHIPVLFLDLNADNLTVNEQLTGPHAAGVNSILPKEHGSQFFYLPIIRHSDEEVSAVCSWDSSIHDSVHLNRVTSPNERIYLIIKATVQLSHPASMELVLRKRIAVNIYNKQSFTQSLKRRMSLKNTLYTCGVTYEIVSNIPKASEEPEERETLALMAARGDSEETQDGETYIEKYTRGVLEVENILSLERLRQAVTVKEAFAAKGRHLRRSISTPNSSCSKTDLTGCEYEEGKDHCDHVDSSNCTPQDGSLCSTPIKNKENPGLVPESPTFFSSSPFKVLSPQPPKFLKSLLPVKEENKAKKALEARPLLGQESMRSCVDSPALLPPPCPWRRPRAGSEGHCKPSTSTSTPPHLHPQQQTAQPYTATHCSDVDMTLNLNRGTQDNSSFQPYIPEDFANFESYNATLESKEGFLSSHSDLKGSQCRGGSRERELSRSPTASSCTSGYFSHSASNATLSDMPFSASESSDHLSCTSRDPQDPHSCPPGRACTQTQLPAVSAGGIQDVLIHCQTSPVSIPNCTDKQQKFPPPQNCVLSTSQEFTDFKGADDSIGERDLAHFTEGWQQEDLELSPNQHRKADNLESFQTVSQHSSDISGINNTSTPGNASSAICRCSNNDDSVSVPMSCRNTPVVCTSVRSPVPVPDKNQSPIHLIPSVSVPPPASLSQVTSSTAPSSAPVPRAGGEPPIQEPAQGDLPHGSPCPSPNPSSAEPSGDSSGDESTPAAQLPDWMAPGEQVWVGKRRGTVHYVGGVEFAKGIWIGVKLDMAVGKHNGTVQGRVYFRCPPGHGVFVKPSRLTRGPSSKDTEPHTLIR</sequence>
<feature type="domain" description="Kinesin motor" evidence="13">
    <location>
        <begin position="5"/>
        <end position="352"/>
    </location>
</feature>
<dbReference type="InterPro" id="IPR036859">
    <property type="entry name" value="CAP-Gly_dom_sf"/>
</dbReference>
<comment type="similarity">
    <text evidence="10">Belongs to the TRAFAC class myosin-kinesin ATPase superfamily. Kinesin family.</text>
</comment>
<keyword evidence="9" id="KW-0206">Cytoskeleton</keyword>
<dbReference type="GO" id="GO:0005524">
    <property type="term" value="F:ATP binding"/>
    <property type="evidence" value="ECO:0007669"/>
    <property type="project" value="UniProtKB-UniRule"/>
</dbReference>
<dbReference type="Proteomes" id="UP001187415">
    <property type="component" value="Unassembled WGS sequence"/>
</dbReference>
<evidence type="ECO:0000256" key="12">
    <source>
        <dbReference type="SAM" id="MobiDB-lite"/>
    </source>
</evidence>
<evidence type="ECO:0000256" key="4">
    <source>
        <dbReference type="ARBA" id="ARBA00022701"/>
    </source>
</evidence>
<evidence type="ECO:0000313" key="15">
    <source>
        <dbReference type="EMBL" id="KAK2844482.1"/>
    </source>
</evidence>
<dbReference type="PRINTS" id="PR00380">
    <property type="entry name" value="KINESINHEAVY"/>
</dbReference>
<feature type="binding site" evidence="10">
    <location>
        <begin position="102"/>
        <end position="109"/>
    </location>
    <ligand>
        <name>ATP</name>
        <dbReference type="ChEBI" id="CHEBI:30616"/>
    </ligand>
</feature>
<dbReference type="CDD" id="cd01365">
    <property type="entry name" value="KISc_KIF1A_KIF1B"/>
    <property type="match status" value="1"/>
</dbReference>
<keyword evidence="16" id="KW-1185">Reference proteome</keyword>
<feature type="region of interest" description="Disordered" evidence="12">
    <location>
        <begin position="1634"/>
        <end position="1663"/>
    </location>
</feature>
<feature type="domain" description="CAP-Gly" evidence="14">
    <location>
        <begin position="1924"/>
        <end position="1966"/>
    </location>
</feature>
<keyword evidence="8 10" id="KW-0505">Motor protein</keyword>
<dbReference type="FunFam" id="2.60.200.20:FF:000002">
    <property type="entry name" value="Kinesin family member 13A"/>
    <property type="match status" value="1"/>
</dbReference>
<dbReference type="InterPro" id="IPR008984">
    <property type="entry name" value="SMAD_FHA_dom_sf"/>
</dbReference>
<dbReference type="SUPFAM" id="SSF49879">
    <property type="entry name" value="SMAD/FHA domain"/>
    <property type="match status" value="1"/>
</dbReference>
<dbReference type="SMART" id="SM00129">
    <property type="entry name" value="KISc"/>
    <property type="match status" value="1"/>
</dbReference>
<gene>
    <name evidence="15" type="ORF">Q5P01_011141</name>
</gene>
<feature type="region of interest" description="Disordered" evidence="12">
    <location>
        <begin position="1591"/>
        <end position="1621"/>
    </location>
</feature>
<dbReference type="Gene3D" id="2.30.30.190">
    <property type="entry name" value="CAP Gly-rich-like domain"/>
    <property type="match status" value="1"/>
</dbReference>
<dbReference type="InterPro" id="IPR000253">
    <property type="entry name" value="FHA_dom"/>
</dbReference>
<dbReference type="InterPro" id="IPR001752">
    <property type="entry name" value="Kinesin_motor_dom"/>
</dbReference>
<comment type="subcellular location">
    <subcellularLocation>
        <location evidence="1">Cytoplasm</location>
        <location evidence="1">Cytoskeleton</location>
    </subcellularLocation>
</comment>